<reference evidence="3" key="2">
    <citation type="submission" date="2021-04" db="EMBL/GenBank/DDBJ databases">
        <authorList>
            <person name="Gilroy R."/>
        </authorList>
    </citation>
    <scope>NUCLEOTIDE SEQUENCE</scope>
    <source>
        <strain evidence="3">ChiSxjej1B13-11774</strain>
    </source>
</reference>
<dbReference type="AlphaFoldDB" id="A0A9D2EPD2"/>
<feature type="region of interest" description="Disordered" evidence="1">
    <location>
        <begin position="23"/>
        <end position="45"/>
    </location>
</feature>
<feature type="signal peptide" evidence="2">
    <location>
        <begin position="1"/>
        <end position="21"/>
    </location>
</feature>
<evidence type="ECO:0008006" key="5">
    <source>
        <dbReference type="Google" id="ProtNLM"/>
    </source>
</evidence>
<evidence type="ECO:0000256" key="1">
    <source>
        <dbReference type="SAM" id="MobiDB-lite"/>
    </source>
</evidence>
<gene>
    <name evidence="3" type="ORF">H9811_01280</name>
</gene>
<name>A0A9D2EPD2_9FIRM</name>
<reference evidence="3" key="1">
    <citation type="journal article" date="2021" name="PeerJ">
        <title>Extensive microbial diversity within the chicken gut microbiome revealed by metagenomics and culture.</title>
        <authorList>
            <person name="Gilroy R."/>
            <person name="Ravi A."/>
            <person name="Getino M."/>
            <person name="Pursley I."/>
            <person name="Horton D.L."/>
            <person name="Alikhan N.F."/>
            <person name="Baker D."/>
            <person name="Gharbi K."/>
            <person name="Hall N."/>
            <person name="Watson M."/>
            <person name="Adriaenssens E.M."/>
            <person name="Foster-Nyarko E."/>
            <person name="Jarju S."/>
            <person name="Secka A."/>
            <person name="Antonio M."/>
            <person name="Oren A."/>
            <person name="Chaudhuri R.R."/>
            <person name="La Ragione R."/>
            <person name="Hildebrand F."/>
            <person name="Pallen M.J."/>
        </authorList>
    </citation>
    <scope>NUCLEOTIDE SEQUENCE</scope>
    <source>
        <strain evidence="3">ChiSxjej1B13-11774</strain>
    </source>
</reference>
<evidence type="ECO:0000256" key="2">
    <source>
        <dbReference type="SAM" id="SignalP"/>
    </source>
</evidence>
<feature type="chain" id="PRO_5038843926" description="LysM domain-containing protein" evidence="2">
    <location>
        <begin position="22"/>
        <end position="322"/>
    </location>
</feature>
<dbReference type="PROSITE" id="PS51257">
    <property type="entry name" value="PROKAR_LIPOPROTEIN"/>
    <property type="match status" value="1"/>
</dbReference>
<feature type="compositionally biased region" description="Polar residues" evidence="1">
    <location>
        <begin position="34"/>
        <end position="43"/>
    </location>
</feature>
<proteinExistence type="predicted"/>
<organism evidence="3 4">
    <name type="scientific">Candidatus Gemmiger excrementigallinarum</name>
    <dbReference type="NCBI Taxonomy" id="2838609"/>
    <lineage>
        <taxon>Bacteria</taxon>
        <taxon>Bacillati</taxon>
        <taxon>Bacillota</taxon>
        <taxon>Clostridia</taxon>
        <taxon>Eubacteriales</taxon>
        <taxon>Gemmiger</taxon>
    </lineage>
</organism>
<keyword evidence="2" id="KW-0732">Signal</keyword>
<sequence length="322" mass="34999">MRKTWCSLSLALLLLTACAPAESGAPEDVESNEGVVSSPSTPEEASGWIEHIGIEQEHTASLLDGSPIPAKTLPLYYKGNWHGQTWASLAEETGFAESDLRALNPQVREAADGTLSGDAPELLLSQTYTIPQTQEALLTVTVHSMPEAYRERSYQVPASLPRGAATALALSYYNIETTGQGFICEPSAEGDYRQVVSGARFATFSEAETYFSTIFTEEALGTMMEPLPWRGEVPAAYYAEGEGDTLLIQGYPFDHIIPQSGYTHTEPEEQPDGSLKFAGICIVVTDEVGEPLPAGEGRLYYAPTVLVETEDDWRVQTMSTPF</sequence>
<evidence type="ECO:0000313" key="3">
    <source>
        <dbReference type="EMBL" id="HIZ41172.1"/>
    </source>
</evidence>
<accession>A0A9D2EPD2</accession>
<evidence type="ECO:0000313" key="4">
    <source>
        <dbReference type="Proteomes" id="UP000824048"/>
    </source>
</evidence>
<dbReference type="EMBL" id="DXBP01000006">
    <property type="protein sequence ID" value="HIZ41172.1"/>
    <property type="molecule type" value="Genomic_DNA"/>
</dbReference>
<dbReference type="Proteomes" id="UP000824048">
    <property type="component" value="Unassembled WGS sequence"/>
</dbReference>
<protein>
    <recommendedName>
        <fullName evidence="5">LysM domain-containing protein</fullName>
    </recommendedName>
</protein>
<comment type="caution">
    <text evidence="3">The sequence shown here is derived from an EMBL/GenBank/DDBJ whole genome shotgun (WGS) entry which is preliminary data.</text>
</comment>